<feature type="transmembrane region" description="Helical" evidence="1">
    <location>
        <begin position="84"/>
        <end position="114"/>
    </location>
</feature>
<keyword evidence="1" id="KW-0812">Transmembrane</keyword>
<dbReference type="STRING" id="39482.ERS852491_02110"/>
<keyword evidence="1" id="KW-1133">Transmembrane helix</keyword>
<dbReference type="Pfam" id="PF07331">
    <property type="entry name" value="TctB"/>
    <property type="match status" value="1"/>
</dbReference>
<accession>A0A174EVX9</accession>
<dbReference type="RefSeq" id="WP_050640531.1">
    <property type="nucleotide sequence ID" value="NZ_CABKUE010000008.1"/>
</dbReference>
<dbReference type="OrthoDB" id="9154880at2"/>
<sequence>MGNMKKANYIISAIMFLVGLGIVVMSSSLKIQIGDGDPGAGFWPMLLGALIIIFAVGLAISTLKNKKMLEEKTFTISTPANMRVYILFGVIVLFCVILYFLGFYIGALLFIPAVMYLLEVRSVKKIVLTTVITLAAVYVLFGVLLNISLPDPIFMR</sequence>
<evidence type="ECO:0000313" key="3">
    <source>
        <dbReference type="EMBL" id="CUO40669.1"/>
    </source>
</evidence>
<name>A0A174EVX9_9FIRM</name>
<feature type="domain" description="DUF1468" evidence="2">
    <location>
        <begin position="10"/>
        <end position="150"/>
    </location>
</feature>
<feature type="transmembrane region" description="Helical" evidence="1">
    <location>
        <begin position="126"/>
        <end position="147"/>
    </location>
</feature>
<dbReference type="Proteomes" id="UP000095544">
    <property type="component" value="Unassembled WGS sequence"/>
</dbReference>
<evidence type="ECO:0000259" key="2">
    <source>
        <dbReference type="Pfam" id="PF07331"/>
    </source>
</evidence>
<gene>
    <name evidence="3" type="ORF">ERS852491_02110</name>
</gene>
<dbReference type="EMBL" id="CYZU01000017">
    <property type="protein sequence ID" value="CUO40669.1"/>
    <property type="molecule type" value="Genomic_DNA"/>
</dbReference>
<feature type="transmembrane region" description="Helical" evidence="1">
    <location>
        <begin position="7"/>
        <end position="29"/>
    </location>
</feature>
<dbReference type="AlphaFoldDB" id="A0A174EVX9"/>
<organism evidence="3 4">
    <name type="scientific">Faecalicatena contorta</name>
    <dbReference type="NCBI Taxonomy" id="39482"/>
    <lineage>
        <taxon>Bacteria</taxon>
        <taxon>Bacillati</taxon>
        <taxon>Bacillota</taxon>
        <taxon>Clostridia</taxon>
        <taxon>Lachnospirales</taxon>
        <taxon>Lachnospiraceae</taxon>
        <taxon>Faecalicatena</taxon>
    </lineage>
</organism>
<protein>
    <submittedName>
        <fullName evidence="3">Tripartite tricarboxylate transporter TctB family</fullName>
    </submittedName>
</protein>
<keyword evidence="1" id="KW-0472">Membrane</keyword>
<reference evidence="3 4" key="1">
    <citation type="submission" date="2015-09" db="EMBL/GenBank/DDBJ databases">
        <authorList>
            <consortium name="Pathogen Informatics"/>
        </authorList>
    </citation>
    <scope>NUCLEOTIDE SEQUENCE [LARGE SCALE GENOMIC DNA]</scope>
    <source>
        <strain evidence="3 4">2789STDY5834876</strain>
    </source>
</reference>
<evidence type="ECO:0000313" key="4">
    <source>
        <dbReference type="Proteomes" id="UP000095544"/>
    </source>
</evidence>
<feature type="transmembrane region" description="Helical" evidence="1">
    <location>
        <begin position="41"/>
        <end position="63"/>
    </location>
</feature>
<proteinExistence type="predicted"/>
<dbReference type="InterPro" id="IPR009936">
    <property type="entry name" value="DUF1468"/>
</dbReference>
<evidence type="ECO:0000256" key="1">
    <source>
        <dbReference type="SAM" id="Phobius"/>
    </source>
</evidence>